<dbReference type="Gene3D" id="3.40.50.880">
    <property type="match status" value="1"/>
</dbReference>
<dbReference type="InterPro" id="IPR009057">
    <property type="entry name" value="Homeodomain-like_sf"/>
</dbReference>
<dbReference type="SMART" id="SM00342">
    <property type="entry name" value="HTH_ARAC"/>
    <property type="match status" value="1"/>
</dbReference>
<sequence length="320" mass="36447">MYDVAIICPNNALATGITGVIDILNVANTLAGKQIFSWQLVGIEERKVFTSQGLVLPCDKILAELDRVDVMLWVGSQFQGPQSLWQSCQAYKPFKAHIVQLSEQSEHVIATCTAVSYLATSGFLDDYKVTSSWWLKSFYQRYFAQLNVSQEKIFLRDGKVLTSGAAQCYFSMMVYFVEQTCGAALADELSSWLAIPQLLTSQQSYMQIGAFEMHRDERLLSLQNYIKKNLSDALTLDTLAQQINLSERTLIRRFQKQVGLSPTQYVRLARLEYAKRLLRTTRMSVNEVAWQVGYQDVGSFKRVFKAQYGKTIIAYRQHFS</sequence>
<evidence type="ECO:0000313" key="6">
    <source>
        <dbReference type="Proteomes" id="UP001152467"/>
    </source>
</evidence>
<dbReference type="SUPFAM" id="SSF52317">
    <property type="entry name" value="Class I glutamine amidotransferase-like"/>
    <property type="match status" value="1"/>
</dbReference>
<gene>
    <name evidence="5" type="primary">cdhR_1</name>
    <name evidence="5" type="ORF">PSECIP111854_02229</name>
</gene>
<keyword evidence="2" id="KW-0238">DNA-binding</keyword>
<dbReference type="InterPro" id="IPR029062">
    <property type="entry name" value="Class_I_gatase-like"/>
</dbReference>
<evidence type="ECO:0000259" key="4">
    <source>
        <dbReference type="PROSITE" id="PS01124"/>
    </source>
</evidence>
<dbReference type="EMBL" id="CAMAPC010000007">
    <property type="protein sequence ID" value="CAH9058567.1"/>
    <property type="molecule type" value="Genomic_DNA"/>
</dbReference>
<dbReference type="Pfam" id="PF12833">
    <property type="entry name" value="HTH_18"/>
    <property type="match status" value="1"/>
</dbReference>
<evidence type="ECO:0000256" key="2">
    <source>
        <dbReference type="ARBA" id="ARBA00023125"/>
    </source>
</evidence>
<evidence type="ECO:0000256" key="3">
    <source>
        <dbReference type="ARBA" id="ARBA00023163"/>
    </source>
</evidence>
<dbReference type="Gene3D" id="1.10.10.60">
    <property type="entry name" value="Homeodomain-like"/>
    <property type="match status" value="2"/>
</dbReference>
<dbReference type="PANTHER" id="PTHR43280">
    <property type="entry name" value="ARAC-FAMILY TRANSCRIPTIONAL REGULATOR"/>
    <property type="match status" value="1"/>
</dbReference>
<keyword evidence="6" id="KW-1185">Reference proteome</keyword>
<organism evidence="5 6">
    <name type="scientific">Pseudoalteromonas holothuriae</name>
    <dbReference type="NCBI Taxonomy" id="2963714"/>
    <lineage>
        <taxon>Bacteria</taxon>
        <taxon>Pseudomonadati</taxon>
        <taxon>Pseudomonadota</taxon>
        <taxon>Gammaproteobacteria</taxon>
        <taxon>Alteromonadales</taxon>
        <taxon>Pseudoalteromonadaceae</taxon>
        <taxon>Pseudoalteromonas</taxon>
    </lineage>
</organism>
<dbReference type="GO" id="GO:0003700">
    <property type="term" value="F:DNA-binding transcription factor activity"/>
    <property type="evidence" value="ECO:0007669"/>
    <property type="project" value="InterPro"/>
</dbReference>
<feature type="domain" description="HTH araC/xylS-type" evidence="4">
    <location>
        <begin position="220"/>
        <end position="318"/>
    </location>
</feature>
<keyword evidence="1" id="KW-0805">Transcription regulation</keyword>
<dbReference type="PROSITE" id="PS01124">
    <property type="entry name" value="HTH_ARAC_FAMILY_2"/>
    <property type="match status" value="1"/>
</dbReference>
<dbReference type="AlphaFoldDB" id="A0A9W4QYL0"/>
<dbReference type="Pfam" id="PF01965">
    <property type="entry name" value="DJ-1_PfpI"/>
    <property type="match status" value="1"/>
</dbReference>
<reference evidence="5" key="1">
    <citation type="submission" date="2022-07" db="EMBL/GenBank/DDBJ databases">
        <authorList>
            <person name="Criscuolo A."/>
        </authorList>
    </citation>
    <scope>NUCLEOTIDE SEQUENCE</scope>
    <source>
        <strain evidence="5">CIP111854</strain>
    </source>
</reference>
<dbReference type="InterPro" id="IPR002818">
    <property type="entry name" value="DJ-1/PfpI"/>
</dbReference>
<dbReference type="InterPro" id="IPR018060">
    <property type="entry name" value="HTH_AraC"/>
</dbReference>
<accession>A0A9W4QYL0</accession>
<keyword evidence="3" id="KW-0804">Transcription</keyword>
<dbReference type="GO" id="GO:0043565">
    <property type="term" value="F:sequence-specific DNA binding"/>
    <property type="evidence" value="ECO:0007669"/>
    <property type="project" value="InterPro"/>
</dbReference>
<name>A0A9W4QYL0_9GAMM</name>
<comment type="caution">
    <text evidence="5">The sequence shown here is derived from an EMBL/GenBank/DDBJ whole genome shotgun (WGS) entry which is preliminary data.</text>
</comment>
<evidence type="ECO:0000313" key="5">
    <source>
        <dbReference type="EMBL" id="CAH9058567.1"/>
    </source>
</evidence>
<dbReference type="RefSeq" id="WP_261626420.1">
    <property type="nucleotide sequence ID" value="NZ_CAMAPC010000007.1"/>
</dbReference>
<dbReference type="PANTHER" id="PTHR43280:SF2">
    <property type="entry name" value="HTH-TYPE TRANSCRIPTIONAL REGULATOR EXSA"/>
    <property type="match status" value="1"/>
</dbReference>
<evidence type="ECO:0000256" key="1">
    <source>
        <dbReference type="ARBA" id="ARBA00023015"/>
    </source>
</evidence>
<dbReference type="SUPFAM" id="SSF46689">
    <property type="entry name" value="Homeodomain-like"/>
    <property type="match status" value="2"/>
</dbReference>
<proteinExistence type="predicted"/>
<dbReference type="Proteomes" id="UP001152467">
    <property type="component" value="Unassembled WGS sequence"/>
</dbReference>
<protein>
    <submittedName>
        <fullName evidence="5">HTH-type transcriptional regulator CdhR</fullName>
    </submittedName>
</protein>